<comment type="cofactor">
    <cofactor evidence="1">
        <name>FAD</name>
        <dbReference type="ChEBI" id="CHEBI:57692"/>
    </cofactor>
</comment>
<dbReference type="PANTHER" id="PTHR42973:SF39">
    <property type="entry name" value="FAD-BINDING PCMH-TYPE DOMAIN-CONTAINING PROTEIN"/>
    <property type="match status" value="1"/>
</dbReference>
<dbReference type="GO" id="GO:0071949">
    <property type="term" value="F:FAD binding"/>
    <property type="evidence" value="ECO:0007669"/>
    <property type="project" value="InterPro"/>
</dbReference>
<dbReference type="AlphaFoldDB" id="A0A2I2EZT0"/>
<dbReference type="RefSeq" id="XP_024667882.1">
    <property type="nucleotide sequence ID" value="XM_024820069.1"/>
</dbReference>
<dbReference type="SUPFAM" id="SSF56176">
    <property type="entry name" value="FAD-binding/transporter-associated domain-like"/>
    <property type="match status" value="1"/>
</dbReference>
<comment type="similarity">
    <text evidence="2">Belongs to the oxygen-dependent FAD-linked oxidoreductase family.</text>
</comment>
<evidence type="ECO:0000256" key="2">
    <source>
        <dbReference type="ARBA" id="ARBA00005466"/>
    </source>
</evidence>
<proteinExistence type="inferred from homology"/>
<dbReference type="InterPro" id="IPR012951">
    <property type="entry name" value="BBE"/>
</dbReference>
<feature type="domain" description="FAD-binding PCMH-type" evidence="7">
    <location>
        <begin position="119"/>
        <end position="303"/>
    </location>
</feature>
<accession>A0A2I2EZT0</accession>
<keyword evidence="9" id="KW-1185">Reference proteome</keyword>
<dbReference type="PANTHER" id="PTHR42973">
    <property type="entry name" value="BINDING OXIDOREDUCTASE, PUTATIVE (AFU_ORTHOLOGUE AFUA_1G17690)-RELATED"/>
    <property type="match status" value="1"/>
</dbReference>
<feature type="chain" id="PRO_5014156017" evidence="6">
    <location>
        <begin position="21"/>
        <end position="592"/>
    </location>
</feature>
<dbReference type="InterPro" id="IPR006094">
    <property type="entry name" value="Oxid_FAD_bind_N"/>
</dbReference>
<dbReference type="InterPro" id="IPR016166">
    <property type="entry name" value="FAD-bd_PCMH"/>
</dbReference>
<evidence type="ECO:0000256" key="1">
    <source>
        <dbReference type="ARBA" id="ARBA00001974"/>
    </source>
</evidence>
<keyword evidence="3" id="KW-0285">Flavoprotein</keyword>
<protein>
    <submittedName>
        <fullName evidence="8">FAD-binding domain-containing protein</fullName>
    </submittedName>
</protein>
<dbReference type="OrthoDB" id="9983560at2759"/>
<dbReference type="GO" id="GO:0016491">
    <property type="term" value="F:oxidoreductase activity"/>
    <property type="evidence" value="ECO:0007669"/>
    <property type="project" value="UniProtKB-KW"/>
</dbReference>
<name>A0A2I2EZT0_ASPCN</name>
<sequence>MACAMKSLLVLPLLFVLSSSAPDPSHCRCRPHEPCWPAPQEWTNLHHSIAGNLAAVRPAAAVCYPGAAADPDSCKEVTSSWNNSTWRAAHPGALQWENWEASSARDESCYIESAESTSCDQGRISLYSAQAKTAAHIQEAVRFAKKHNLRLAIKNSGHCFLGRSSAPDSLQILTSAMKGIHIVDDFVPAGGPRSEGQAVTLDAGVTLEEMYAALAEKERIAVGGAARSVAPAGGYIQGGGHSFLGPWKGMAADNALEFSVVTARGDLVIANEYQNTDLFWALRGGGGGTFGVVVNATVRTFDEVPLILTDLKISTPAGNPSFWHAMADFHAALPRLIDVGGAGYYFMVPKMPLLGDAISISGMTVVMHFPNMTDKARIDDLFDPLVKTLRSNKGVTALYQSKRVPNIETLIKDALNPGGKEDVGGNKRGASRLYSRDLLTSPSGADHLVSALQSLHFNPGEAVLGNIVAGGAVADNADRVDSALNPAWRRALLHLVIERRWAADATLEEQDVVKANITDVEVPILRGVEGADTMGAYLNEADADETDFQASFWGKNYPELYRLKQKWDPTGLFIARKGVGSEDWDDEGLCRV</sequence>
<evidence type="ECO:0000313" key="8">
    <source>
        <dbReference type="EMBL" id="PLB33870.1"/>
    </source>
</evidence>
<evidence type="ECO:0000259" key="7">
    <source>
        <dbReference type="PROSITE" id="PS51387"/>
    </source>
</evidence>
<dbReference type="STRING" id="41067.A0A2I2EZT0"/>
<dbReference type="Gene3D" id="3.30.465.10">
    <property type="match status" value="2"/>
</dbReference>
<feature type="signal peptide" evidence="6">
    <location>
        <begin position="1"/>
        <end position="20"/>
    </location>
</feature>
<keyword evidence="6" id="KW-0732">Signal</keyword>
<evidence type="ECO:0000256" key="6">
    <source>
        <dbReference type="SAM" id="SignalP"/>
    </source>
</evidence>
<keyword evidence="4" id="KW-0274">FAD</keyword>
<dbReference type="EMBL" id="KZ559192">
    <property type="protein sequence ID" value="PLB33870.1"/>
    <property type="molecule type" value="Genomic_DNA"/>
</dbReference>
<dbReference type="InterPro" id="IPR050416">
    <property type="entry name" value="FAD-linked_Oxidoreductase"/>
</dbReference>
<evidence type="ECO:0000256" key="4">
    <source>
        <dbReference type="ARBA" id="ARBA00022827"/>
    </source>
</evidence>
<evidence type="ECO:0000313" key="9">
    <source>
        <dbReference type="Proteomes" id="UP000234585"/>
    </source>
</evidence>
<dbReference type="Gene3D" id="3.40.462.20">
    <property type="match status" value="1"/>
</dbReference>
<evidence type="ECO:0000256" key="5">
    <source>
        <dbReference type="ARBA" id="ARBA00023002"/>
    </source>
</evidence>
<keyword evidence="5" id="KW-0560">Oxidoreductase</keyword>
<dbReference type="InterPro" id="IPR016169">
    <property type="entry name" value="FAD-bd_PCMH_sub2"/>
</dbReference>
<reference evidence="8 9" key="1">
    <citation type="submission" date="2017-12" db="EMBL/GenBank/DDBJ databases">
        <authorList>
            <consortium name="DOE Joint Genome Institute"/>
            <person name="Haridas S."/>
            <person name="Kjaerbolling I."/>
            <person name="Vesth T.C."/>
            <person name="Frisvad J.C."/>
            <person name="Nybo J.L."/>
            <person name="Theobald S."/>
            <person name="Kuo A."/>
            <person name="Bowyer P."/>
            <person name="Matsuda Y."/>
            <person name="Mondo S."/>
            <person name="Lyhne E.K."/>
            <person name="Kogle M.E."/>
            <person name="Clum A."/>
            <person name="Lipzen A."/>
            <person name="Salamov A."/>
            <person name="Ngan C.Y."/>
            <person name="Daum C."/>
            <person name="Chiniquy J."/>
            <person name="Barry K."/>
            <person name="LaButti K."/>
            <person name="Simmons B.A."/>
            <person name="Magnuson J.K."/>
            <person name="Mortensen U.H."/>
            <person name="Larsen T.O."/>
            <person name="Grigoriev I.V."/>
            <person name="Baker S.E."/>
            <person name="Andersen M.R."/>
            <person name="Nordberg H.P."/>
            <person name="Cantor M.N."/>
            <person name="Hua S.X."/>
        </authorList>
    </citation>
    <scope>NUCLEOTIDE SEQUENCE [LARGE SCALE GENOMIC DNA]</scope>
    <source>
        <strain evidence="8 9">CBS 102.13</strain>
    </source>
</reference>
<dbReference type="PROSITE" id="PS51387">
    <property type="entry name" value="FAD_PCMH"/>
    <property type="match status" value="1"/>
</dbReference>
<gene>
    <name evidence="8" type="ORF">BDW47DRAFT_86025</name>
</gene>
<dbReference type="Pfam" id="PF01565">
    <property type="entry name" value="FAD_binding_4"/>
    <property type="match status" value="1"/>
</dbReference>
<organism evidence="8 9">
    <name type="scientific">Aspergillus candidus</name>
    <dbReference type="NCBI Taxonomy" id="41067"/>
    <lineage>
        <taxon>Eukaryota</taxon>
        <taxon>Fungi</taxon>
        <taxon>Dikarya</taxon>
        <taxon>Ascomycota</taxon>
        <taxon>Pezizomycotina</taxon>
        <taxon>Eurotiomycetes</taxon>
        <taxon>Eurotiomycetidae</taxon>
        <taxon>Eurotiales</taxon>
        <taxon>Aspergillaceae</taxon>
        <taxon>Aspergillus</taxon>
        <taxon>Aspergillus subgen. Circumdati</taxon>
    </lineage>
</organism>
<dbReference type="Pfam" id="PF08031">
    <property type="entry name" value="BBE"/>
    <property type="match status" value="1"/>
</dbReference>
<dbReference type="InterPro" id="IPR036318">
    <property type="entry name" value="FAD-bd_PCMH-like_sf"/>
</dbReference>
<dbReference type="Proteomes" id="UP000234585">
    <property type="component" value="Unassembled WGS sequence"/>
</dbReference>
<evidence type="ECO:0000256" key="3">
    <source>
        <dbReference type="ARBA" id="ARBA00022630"/>
    </source>
</evidence>
<dbReference type="GeneID" id="36527229"/>